<dbReference type="VEuPathDB" id="FungiDB:CLUG_00022"/>
<evidence type="ECO:0000313" key="12">
    <source>
        <dbReference type="Proteomes" id="UP000007703"/>
    </source>
</evidence>
<dbReference type="HOGENOM" id="CLU_059260_0_0_1"/>
<evidence type="ECO:0000256" key="4">
    <source>
        <dbReference type="ARBA" id="ARBA00022692"/>
    </source>
</evidence>
<dbReference type="GO" id="GO:0042761">
    <property type="term" value="P:very long-chain fatty acid biosynthetic process"/>
    <property type="evidence" value="ECO:0007669"/>
    <property type="project" value="TreeGrafter"/>
</dbReference>
<evidence type="ECO:0000256" key="1">
    <source>
        <dbReference type="ARBA" id="ARBA00004141"/>
    </source>
</evidence>
<feature type="transmembrane region" description="Helical" evidence="9">
    <location>
        <begin position="256"/>
        <end position="275"/>
    </location>
</feature>
<dbReference type="OMA" id="YVREFKD"/>
<keyword evidence="3" id="KW-0444">Lipid biosynthesis</keyword>
<comment type="subcellular location">
    <subcellularLocation>
        <location evidence="1">Membrane</location>
        <topology evidence="1">Multi-pass membrane protein</topology>
    </subcellularLocation>
</comment>
<evidence type="ECO:0000256" key="7">
    <source>
        <dbReference type="ARBA" id="ARBA00023098"/>
    </source>
</evidence>
<dbReference type="PANTHER" id="PTHR10556:SF28">
    <property type="entry name" value="VERY-LONG-CHAIN ENOYL-COA REDUCTASE"/>
    <property type="match status" value="1"/>
</dbReference>
<dbReference type="InterPro" id="IPR039357">
    <property type="entry name" value="SRD5A/TECR"/>
</dbReference>
<keyword evidence="7" id="KW-0443">Lipid metabolism</keyword>
<feature type="domain" description="3-oxo-5-alpha-steroid 4-dehydrogenase C-terminal" evidence="10">
    <location>
        <begin position="150"/>
        <end position="275"/>
    </location>
</feature>
<keyword evidence="6" id="KW-0560">Oxidoreductase</keyword>
<dbReference type="PANTHER" id="PTHR10556">
    <property type="entry name" value="3-OXO-5-ALPHA-STEROID 4-DEHYDROGENASE"/>
    <property type="match status" value="1"/>
</dbReference>
<dbReference type="InterPro" id="IPR001104">
    <property type="entry name" value="3-oxo-5_a-steroid_4-DH_C"/>
</dbReference>
<dbReference type="Proteomes" id="UP000007703">
    <property type="component" value="Unassembled WGS sequence"/>
</dbReference>
<keyword evidence="5 9" id="KW-1133">Transmembrane helix</keyword>
<dbReference type="InParanoid" id="C4XVS7"/>
<feature type="transmembrane region" description="Helical" evidence="9">
    <location>
        <begin position="161"/>
        <end position="180"/>
    </location>
</feature>
<dbReference type="Pfam" id="PF02544">
    <property type="entry name" value="Steroid_dh"/>
    <property type="match status" value="1"/>
</dbReference>
<dbReference type="OrthoDB" id="540503at2759"/>
<evidence type="ECO:0000313" key="11">
    <source>
        <dbReference type="EMBL" id="EEQ35899.1"/>
    </source>
</evidence>
<evidence type="ECO:0000259" key="10">
    <source>
        <dbReference type="Pfam" id="PF02544"/>
    </source>
</evidence>
<dbReference type="AlphaFoldDB" id="C4XVS7"/>
<reference evidence="11 12" key="1">
    <citation type="journal article" date="2009" name="Nature">
        <title>Evolution of pathogenicity and sexual reproduction in eight Candida genomes.</title>
        <authorList>
            <person name="Butler G."/>
            <person name="Rasmussen M.D."/>
            <person name="Lin M.F."/>
            <person name="Santos M.A."/>
            <person name="Sakthikumar S."/>
            <person name="Munro C.A."/>
            <person name="Rheinbay E."/>
            <person name="Grabherr M."/>
            <person name="Forche A."/>
            <person name="Reedy J.L."/>
            <person name="Agrafioti I."/>
            <person name="Arnaud M.B."/>
            <person name="Bates S."/>
            <person name="Brown A.J."/>
            <person name="Brunke S."/>
            <person name="Costanzo M.C."/>
            <person name="Fitzpatrick D.A."/>
            <person name="de Groot P.W."/>
            <person name="Harris D."/>
            <person name="Hoyer L.L."/>
            <person name="Hube B."/>
            <person name="Klis F.M."/>
            <person name="Kodira C."/>
            <person name="Lennard N."/>
            <person name="Logue M.E."/>
            <person name="Martin R."/>
            <person name="Neiman A.M."/>
            <person name="Nikolaou E."/>
            <person name="Quail M.A."/>
            <person name="Quinn J."/>
            <person name="Santos M.C."/>
            <person name="Schmitzberger F.F."/>
            <person name="Sherlock G."/>
            <person name="Shah P."/>
            <person name="Silverstein K.A."/>
            <person name="Skrzypek M.S."/>
            <person name="Soll D."/>
            <person name="Staggs R."/>
            <person name="Stansfield I."/>
            <person name="Stumpf M.P."/>
            <person name="Sudbery P.E."/>
            <person name="Srikantha T."/>
            <person name="Zeng Q."/>
            <person name="Berman J."/>
            <person name="Berriman M."/>
            <person name="Heitman J."/>
            <person name="Gow N.A."/>
            <person name="Lorenz M.C."/>
            <person name="Birren B.W."/>
            <person name="Kellis M."/>
            <person name="Cuomo C.A."/>
        </authorList>
    </citation>
    <scope>NUCLEOTIDE SEQUENCE [LARGE SCALE GENOMIC DNA]</scope>
    <source>
        <strain evidence="11 12">ATCC 42720</strain>
    </source>
</reference>
<dbReference type="GO" id="GO:0016627">
    <property type="term" value="F:oxidoreductase activity, acting on the CH-CH group of donors"/>
    <property type="evidence" value="ECO:0007669"/>
    <property type="project" value="InterPro"/>
</dbReference>
<dbReference type="STRING" id="306902.C4XVS7"/>
<evidence type="ECO:0000256" key="6">
    <source>
        <dbReference type="ARBA" id="ARBA00023002"/>
    </source>
</evidence>
<organism evidence="11 12">
    <name type="scientific">Clavispora lusitaniae (strain ATCC 42720)</name>
    <name type="common">Yeast</name>
    <name type="synonym">Candida lusitaniae</name>
    <dbReference type="NCBI Taxonomy" id="306902"/>
    <lineage>
        <taxon>Eukaryota</taxon>
        <taxon>Fungi</taxon>
        <taxon>Dikarya</taxon>
        <taxon>Ascomycota</taxon>
        <taxon>Saccharomycotina</taxon>
        <taxon>Pichiomycetes</taxon>
        <taxon>Metschnikowiaceae</taxon>
        <taxon>Clavispora</taxon>
    </lineage>
</organism>
<feature type="transmembrane region" description="Helical" evidence="9">
    <location>
        <begin position="192"/>
        <end position="214"/>
    </location>
</feature>
<dbReference type="FunCoup" id="C4XVS7">
    <property type="interactions" value="393"/>
</dbReference>
<evidence type="ECO:0000256" key="2">
    <source>
        <dbReference type="ARBA" id="ARBA00007742"/>
    </source>
</evidence>
<gene>
    <name evidence="11" type="ORF">CLUG_00022</name>
</gene>
<dbReference type="PROSITE" id="PS50244">
    <property type="entry name" value="S5A_REDUCTASE"/>
    <property type="match status" value="1"/>
</dbReference>
<dbReference type="GeneID" id="8499738"/>
<sequence>MASVTVTPRSRSLKGFSEHLTVLTVGSVIDKLSNASRLNRNRIRLTYKEGDKHIPLDGEKSLPDYFSAEQLKSGVTLYAKDLGPQLGWRTVFILEYLGPLLIHALVYLYYSVVKGVTQSATQKLALWLCLLHFAKREYETVYVHRFSNATMPFFNLFKNSGHYWILSGINLSFFVYSYNATELQQAGFIKRFVFHVNSLPKWANVLLVLLWTYAEVSNFITHKILSGLRSQNSKAYVIPHGYGFSWVACPNYFFESLSWTAFALLVGNWSAWLFLCGEQRANVPSGYQETSQVYPDIWRRVQEVEAVCVHSFLVNERQYSISLYSQLCF</sequence>
<evidence type="ECO:0000256" key="8">
    <source>
        <dbReference type="ARBA" id="ARBA00023136"/>
    </source>
</evidence>
<proteinExistence type="inferred from homology"/>
<evidence type="ECO:0000256" key="3">
    <source>
        <dbReference type="ARBA" id="ARBA00022516"/>
    </source>
</evidence>
<feature type="transmembrane region" description="Helical" evidence="9">
    <location>
        <begin position="90"/>
        <end position="110"/>
    </location>
</feature>
<evidence type="ECO:0000256" key="5">
    <source>
        <dbReference type="ARBA" id="ARBA00022989"/>
    </source>
</evidence>
<dbReference type="GO" id="GO:0016020">
    <property type="term" value="C:membrane"/>
    <property type="evidence" value="ECO:0007669"/>
    <property type="project" value="UniProtKB-SubCell"/>
</dbReference>
<protein>
    <recommendedName>
        <fullName evidence="10">3-oxo-5-alpha-steroid 4-dehydrogenase C-terminal domain-containing protein</fullName>
    </recommendedName>
</protein>
<name>C4XVS7_CLAL4</name>
<dbReference type="EMBL" id="CH408076">
    <property type="protein sequence ID" value="EEQ35899.1"/>
    <property type="molecule type" value="Genomic_DNA"/>
</dbReference>
<accession>C4XVS7</accession>
<comment type="similarity">
    <text evidence="2">Belongs to the steroid 5-alpha reductase family.</text>
</comment>
<evidence type="ECO:0000256" key="9">
    <source>
        <dbReference type="SAM" id="Phobius"/>
    </source>
</evidence>
<keyword evidence="8 9" id="KW-0472">Membrane</keyword>
<keyword evidence="4 9" id="KW-0812">Transmembrane</keyword>
<dbReference type="KEGG" id="clu:CLUG_00022"/>